<dbReference type="InterPro" id="IPR053745">
    <property type="entry name" value="Viral_Tail_Comp_sf"/>
</dbReference>
<dbReference type="EMBL" id="LDQA01000011">
    <property type="protein sequence ID" value="KTR07336.1"/>
    <property type="molecule type" value="Genomic_DNA"/>
</dbReference>
<dbReference type="Pfam" id="PF11367">
    <property type="entry name" value="Tail_completion_gp17"/>
    <property type="match status" value="1"/>
</dbReference>
<dbReference type="AlphaFoldDB" id="A0A175RUD8"/>
<dbReference type="PATRIC" id="fig|401562.4.peg.469"/>
<sequence>MTSYALALQKAVFDRLQGTIDGSPPVYDSVPIGALTPYVSFGPCDEADDDADCIRAVLIAQQIDVWTSEPGFVQSKRIAGAIRALLHRQIIPFEGATLTDLRVHAIRYLRDADGITSHAAIDLRASVEAE</sequence>
<evidence type="ECO:0000313" key="2">
    <source>
        <dbReference type="Proteomes" id="UP000078529"/>
    </source>
</evidence>
<gene>
    <name evidence="1" type="ORF">NS365_04570</name>
</gene>
<evidence type="ECO:0000313" key="1">
    <source>
        <dbReference type="EMBL" id="KTR07336.1"/>
    </source>
</evidence>
<comment type="caution">
    <text evidence="1">The sequence shown here is derived from an EMBL/GenBank/DDBJ whole genome shotgun (WGS) entry which is preliminary data.</text>
</comment>
<proteinExistence type="predicted"/>
<name>A0A175RUD8_9HYPH</name>
<accession>A0A175RUD8</accession>
<protein>
    <recommendedName>
        <fullName evidence="3">DUF3168 domain-containing protein</fullName>
    </recommendedName>
</protein>
<dbReference type="RefSeq" id="WP_058599099.1">
    <property type="nucleotide sequence ID" value="NZ_LDQA01000011.1"/>
</dbReference>
<reference evidence="1 2" key="1">
    <citation type="journal article" date="2016" name="Front. Microbiol.">
        <title>Genomic Resource of Rice Seed Associated Bacteria.</title>
        <authorList>
            <person name="Midha S."/>
            <person name="Bansal K."/>
            <person name="Sharma S."/>
            <person name="Kumar N."/>
            <person name="Patil P.P."/>
            <person name="Chaudhry V."/>
            <person name="Patil P.B."/>
        </authorList>
    </citation>
    <scope>NUCLEOTIDE SEQUENCE [LARGE SCALE GENOMIC DNA]</scope>
    <source>
        <strain evidence="1 2">NS365</strain>
    </source>
</reference>
<organism evidence="1 2">
    <name type="scientific">Aureimonas ureilytica</name>
    <dbReference type="NCBI Taxonomy" id="401562"/>
    <lineage>
        <taxon>Bacteria</taxon>
        <taxon>Pseudomonadati</taxon>
        <taxon>Pseudomonadota</taxon>
        <taxon>Alphaproteobacteria</taxon>
        <taxon>Hyphomicrobiales</taxon>
        <taxon>Aurantimonadaceae</taxon>
        <taxon>Aureimonas</taxon>
    </lineage>
</organism>
<dbReference type="Proteomes" id="UP000078529">
    <property type="component" value="Unassembled WGS sequence"/>
</dbReference>
<dbReference type="InterPro" id="IPR021508">
    <property type="entry name" value="Gp17-like"/>
</dbReference>
<dbReference type="Gene3D" id="3.30.2000.30">
    <property type="match status" value="1"/>
</dbReference>
<keyword evidence="2" id="KW-1185">Reference proteome</keyword>
<evidence type="ECO:0008006" key="3">
    <source>
        <dbReference type="Google" id="ProtNLM"/>
    </source>
</evidence>